<dbReference type="SFLD" id="SFLDG01019">
    <property type="entry name" value="Terpene_Cyclase_Like_1_C_Termi"/>
    <property type="match status" value="1"/>
</dbReference>
<dbReference type="Pfam" id="PF01397">
    <property type="entry name" value="Terpene_synth"/>
    <property type="match status" value="1"/>
</dbReference>
<dbReference type="InterPro" id="IPR050148">
    <property type="entry name" value="Terpene_synthase-like"/>
</dbReference>
<dbReference type="GO" id="GO:0080027">
    <property type="term" value="P:response to herbivore"/>
    <property type="evidence" value="ECO:0007669"/>
    <property type="project" value="UniProtKB-ARBA"/>
</dbReference>
<evidence type="ECO:0000259" key="6">
    <source>
        <dbReference type="Pfam" id="PF03936"/>
    </source>
</evidence>
<evidence type="ECO:0000256" key="2">
    <source>
        <dbReference type="ARBA" id="ARBA00022723"/>
    </source>
</evidence>
<dbReference type="InterPro" id="IPR034741">
    <property type="entry name" value="Terpene_cyclase-like_1_C"/>
</dbReference>
<dbReference type="KEGG" id="qsa:O6P43_028975"/>
<keyword evidence="4" id="KW-0456">Lyase</keyword>
<dbReference type="SUPFAM" id="SSF48576">
    <property type="entry name" value="Terpenoid synthases"/>
    <property type="match status" value="1"/>
</dbReference>
<keyword evidence="3" id="KW-0460">Magnesium</keyword>
<evidence type="ECO:0000256" key="3">
    <source>
        <dbReference type="ARBA" id="ARBA00022842"/>
    </source>
</evidence>
<dbReference type="GO" id="GO:0010333">
    <property type="term" value="F:terpene synthase activity"/>
    <property type="evidence" value="ECO:0007669"/>
    <property type="project" value="InterPro"/>
</dbReference>
<dbReference type="InterPro" id="IPR008930">
    <property type="entry name" value="Terpenoid_cyclase/PrenylTrfase"/>
</dbReference>
<dbReference type="GO" id="GO:0009611">
    <property type="term" value="P:response to wounding"/>
    <property type="evidence" value="ECO:0007669"/>
    <property type="project" value="UniProtKB-ARBA"/>
</dbReference>
<dbReference type="InterPro" id="IPR008949">
    <property type="entry name" value="Isoprenoid_synthase_dom_sf"/>
</dbReference>
<dbReference type="Proteomes" id="UP001163823">
    <property type="component" value="Chromosome 12"/>
</dbReference>
<dbReference type="GO" id="GO:0016102">
    <property type="term" value="P:diterpenoid biosynthetic process"/>
    <property type="evidence" value="ECO:0007669"/>
    <property type="project" value="InterPro"/>
</dbReference>
<comment type="caution">
    <text evidence="7">The sequence shown here is derived from an EMBL/GenBank/DDBJ whole genome shotgun (WGS) entry which is preliminary data.</text>
</comment>
<evidence type="ECO:0000313" key="8">
    <source>
        <dbReference type="Proteomes" id="UP001163823"/>
    </source>
</evidence>
<evidence type="ECO:0000313" key="7">
    <source>
        <dbReference type="EMBL" id="KAJ7948512.1"/>
    </source>
</evidence>
<dbReference type="EMBL" id="JARAOO010000012">
    <property type="protein sequence ID" value="KAJ7948512.1"/>
    <property type="molecule type" value="Genomic_DNA"/>
</dbReference>
<dbReference type="Pfam" id="PF03936">
    <property type="entry name" value="Terpene_synth_C"/>
    <property type="match status" value="1"/>
</dbReference>
<dbReference type="SUPFAM" id="SSF48239">
    <property type="entry name" value="Terpenoid cyclases/Protein prenyltransferases"/>
    <property type="match status" value="1"/>
</dbReference>
<dbReference type="PANTHER" id="PTHR31225:SF221">
    <property type="entry name" value="(-)-GERMACRENE D SYNTHASE"/>
    <property type="match status" value="1"/>
</dbReference>
<name>A0AAD7KZ81_QUISA</name>
<dbReference type="InterPro" id="IPR001906">
    <property type="entry name" value="Terpene_synth_N"/>
</dbReference>
<dbReference type="PANTHER" id="PTHR31225">
    <property type="entry name" value="OS04G0344100 PROTEIN-RELATED"/>
    <property type="match status" value="1"/>
</dbReference>
<dbReference type="Gene3D" id="1.10.600.10">
    <property type="entry name" value="Farnesyl Diphosphate Synthase"/>
    <property type="match status" value="1"/>
</dbReference>
<dbReference type="InterPro" id="IPR005630">
    <property type="entry name" value="Terpene_synthase_metal-bd"/>
</dbReference>
<feature type="domain" description="Terpene synthase metal-binding" evidence="6">
    <location>
        <begin position="275"/>
        <end position="514"/>
    </location>
</feature>
<feature type="domain" description="Terpene synthase N-terminal" evidence="5">
    <location>
        <begin position="31"/>
        <end position="217"/>
    </location>
</feature>
<dbReference type="Gene3D" id="1.50.10.130">
    <property type="entry name" value="Terpene synthase, N-terminal domain"/>
    <property type="match status" value="1"/>
</dbReference>
<proteinExistence type="predicted"/>
<keyword evidence="2" id="KW-0479">Metal-binding</keyword>
<organism evidence="7 8">
    <name type="scientific">Quillaja saponaria</name>
    <name type="common">Soap bark tree</name>
    <dbReference type="NCBI Taxonomy" id="32244"/>
    <lineage>
        <taxon>Eukaryota</taxon>
        <taxon>Viridiplantae</taxon>
        <taxon>Streptophyta</taxon>
        <taxon>Embryophyta</taxon>
        <taxon>Tracheophyta</taxon>
        <taxon>Spermatophyta</taxon>
        <taxon>Magnoliopsida</taxon>
        <taxon>eudicotyledons</taxon>
        <taxon>Gunneridae</taxon>
        <taxon>Pentapetalae</taxon>
        <taxon>rosids</taxon>
        <taxon>fabids</taxon>
        <taxon>Fabales</taxon>
        <taxon>Quillajaceae</taxon>
        <taxon>Quillaja</taxon>
    </lineage>
</organism>
<gene>
    <name evidence="7" type="ORF">O6P43_028975</name>
</gene>
<dbReference type="InterPro" id="IPR036965">
    <property type="entry name" value="Terpene_synth_N_sf"/>
</dbReference>
<protein>
    <submittedName>
        <fullName evidence="7">Sesquiterpene synthase</fullName>
    </submittedName>
</protein>
<dbReference type="FunFam" id="1.50.10.130:FF:000001">
    <property type="entry name" value="Isoprene synthase, chloroplastic"/>
    <property type="match status" value="1"/>
</dbReference>
<dbReference type="AlphaFoldDB" id="A0AAD7KZ81"/>
<dbReference type="FunFam" id="1.10.600.10:FF:000007">
    <property type="entry name" value="Isoprene synthase, chloroplastic"/>
    <property type="match status" value="1"/>
</dbReference>
<dbReference type="GO" id="GO:0000287">
    <property type="term" value="F:magnesium ion binding"/>
    <property type="evidence" value="ECO:0007669"/>
    <property type="project" value="InterPro"/>
</dbReference>
<dbReference type="InterPro" id="IPR044814">
    <property type="entry name" value="Terpene_cyclase_plant_C1"/>
</dbReference>
<reference evidence="7" key="1">
    <citation type="journal article" date="2023" name="Science">
        <title>Elucidation of the pathway for biosynthesis of saponin adjuvants from the soapbark tree.</title>
        <authorList>
            <person name="Reed J."/>
            <person name="Orme A."/>
            <person name="El-Demerdash A."/>
            <person name="Owen C."/>
            <person name="Martin L.B.B."/>
            <person name="Misra R.C."/>
            <person name="Kikuchi S."/>
            <person name="Rejzek M."/>
            <person name="Martin A.C."/>
            <person name="Harkess A."/>
            <person name="Leebens-Mack J."/>
            <person name="Louveau T."/>
            <person name="Stephenson M.J."/>
            <person name="Osbourn A."/>
        </authorList>
    </citation>
    <scope>NUCLEOTIDE SEQUENCE</scope>
    <source>
        <strain evidence="7">S10</strain>
    </source>
</reference>
<keyword evidence="8" id="KW-1185">Reference proteome</keyword>
<comment type="cofactor">
    <cofactor evidence="1">
        <name>Mg(2+)</name>
        <dbReference type="ChEBI" id="CHEBI:18420"/>
    </cofactor>
</comment>
<evidence type="ECO:0000256" key="1">
    <source>
        <dbReference type="ARBA" id="ARBA00001946"/>
    </source>
</evidence>
<evidence type="ECO:0000256" key="4">
    <source>
        <dbReference type="ARBA" id="ARBA00023239"/>
    </source>
</evidence>
<dbReference type="SFLD" id="SFLDS00005">
    <property type="entry name" value="Isoprenoid_Synthase_Type_I"/>
    <property type="match status" value="1"/>
</dbReference>
<sequence>MSGQLLSAAAPFRNSNISHVVRHTANYPQIKWEDHFINYITPDQETHSQRVGEIEELKEEVRRKLLGFTTKPDIVPEQLTYIDAVQRLGVGYHFQNEIGQALQQVFASTYIDHELEHDIHSQHHNLYIVALRFRLLRQNGMNVSTEVFNKFKDDNGKFKESLIDDARGLLALYDAAHFGIHGEDILDEALDFTRTHLESMVNHLSNNPLAEQVSHTLNQSLLKGLLRLEAWHYISVYDQEHQSHDKTLLKLAKLDYNLIQSIHKKELRDIVRYWKDLDLTTKLPFARDRVVECFYWSVGVYFEPQYWLARKFLTIVVAITTYIDDVYDAYGTLEELKPFTEAILRWDKSCKDQLPEYMQICYEAPLNFFGEIEQELEKEGRSYRIDYAKEAMKTLVRGYLQEAEWFNANYIPTMEEHTKVSLVTCTYPMLVADSFVGLDDIITRDTFEWLLSDPKILRASSVITRLMDDIVGHQFEQERGHVASGIECYMKQYGVSEEEVVAVFNKQVVNAWKDINEELLKCNDVPKFLLLCIQNFARVMDVLYKVEDSFTLLRKPIVDGITSLFINPIPM</sequence>
<dbReference type="CDD" id="cd00684">
    <property type="entry name" value="Terpene_cyclase_plant_C1"/>
    <property type="match status" value="1"/>
</dbReference>
<accession>A0AAD7KZ81</accession>
<evidence type="ECO:0000259" key="5">
    <source>
        <dbReference type="Pfam" id="PF01397"/>
    </source>
</evidence>